<sequence length="83" mass="9656">MREVRRRTAHTAICWHEVHELRFQEGGLTEARDVSEAAARLREELTVETNEPGTPAWSEDLQRRLGCLFHLDYGGLMQPRVLR</sequence>
<accession>A0AAE6KUE9</accession>
<dbReference type="EMBL" id="CP017174">
    <property type="protein sequence ID" value="QDE70359.1"/>
    <property type="molecule type" value="Genomic_DNA"/>
</dbReference>
<proteinExistence type="predicted"/>
<gene>
    <name evidence="1" type="ORF">BHS09_27220</name>
</gene>
<dbReference type="AlphaFoldDB" id="A0AAE6KUE9"/>
<evidence type="ECO:0000313" key="2">
    <source>
        <dbReference type="Proteomes" id="UP000320179"/>
    </source>
</evidence>
<protein>
    <submittedName>
        <fullName evidence="1">Uncharacterized protein</fullName>
    </submittedName>
</protein>
<reference evidence="1 2" key="1">
    <citation type="journal article" date="2019" name="Science">
        <title>Social genes are selection hotspots in kin groups of a soil microbe.</title>
        <authorList>
            <person name="Wielgoss S."/>
            <person name="Wolfensberger R."/>
            <person name="Sun L."/>
            <person name="Fiegna F."/>
            <person name="Velicer G.J."/>
        </authorList>
    </citation>
    <scope>NUCLEOTIDE SEQUENCE [LARGE SCALE GENOMIC DNA]</scope>
    <source>
        <strain evidence="1 2">MC3.5.9c15</strain>
    </source>
</reference>
<dbReference type="Proteomes" id="UP000320179">
    <property type="component" value="Chromosome"/>
</dbReference>
<name>A0AAE6KUE9_MYXXA</name>
<evidence type="ECO:0000313" key="1">
    <source>
        <dbReference type="EMBL" id="QDE70359.1"/>
    </source>
</evidence>
<organism evidence="1 2">
    <name type="scientific">Myxococcus xanthus</name>
    <dbReference type="NCBI Taxonomy" id="34"/>
    <lineage>
        <taxon>Bacteria</taxon>
        <taxon>Pseudomonadati</taxon>
        <taxon>Myxococcota</taxon>
        <taxon>Myxococcia</taxon>
        <taxon>Myxococcales</taxon>
        <taxon>Cystobacterineae</taxon>
        <taxon>Myxococcaceae</taxon>
        <taxon>Myxococcus</taxon>
    </lineage>
</organism>